<keyword evidence="2" id="KW-1133">Transmembrane helix</keyword>
<evidence type="ECO:0000256" key="1">
    <source>
        <dbReference type="SAM" id="Coils"/>
    </source>
</evidence>
<protein>
    <submittedName>
        <fullName evidence="3">Uncharacterized protein</fullName>
    </submittedName>
</protein>
<accession>A0A0V0QIY4</accession>
<keyword evidence="2" id="KW-0812">Transmembrane</keyword>
<dbReference type="Proteomes" id="UP000054937">
    <property type="component" value="Unassembled WGS sequence"/>
</dbReference>
<sequence length="166" mass="19419">MEKIDTFKSTRSIALKYLVDGLEEIIDFDKIPPLTKTEKIGQVVSFILWLFSVVYFFANYSTLPQNVAVSFDWDGNPKQFANRAVMLAYPVIHTILWILLSFLERFPNRDQENTDIQQKQQIKTMISLVDLPKKPLKNNKEIIQIEQTNQNIKQIEKNSKEIIQNE</sequence>
<comment type="caution">
    <text evidence="3">The sequence shown here is derived from an EMBL/GenBank/DDBJ whole genome shotgun (WGS) entry which is preliminary data.</text>
</comment>
<feature type="transmembrane region" description="Helical" evidence="2">
    <location>
        <begin position="40"/>
        <end position="60"/>
    </location>
</feature>
<dbReference type="AlphaFoldDB" id="A0A0V0QIY4"/>
<evidence type="ECO:0000313" key="4">
    <source>
        <dbReference type="Proteomes" id="UP000054937"/>
    </source>
</evidence>
<dbReference type="InParanoid" id="A0A0V0QIY4"/>
<keyword evidence="1" id="KW-0175">Coiled coil</keyword>
<feature type="coiled-coil region" evidence="1">
    <location>
        <begin position="138"/>
        <end position="165"/>
    </location>
</feature>
<dbReference type="EMBL" id="LDAU01000157">
    <property type="protein sequence ID" value="KRX02118.1"/>
    <property type="molecule type" value="Genomic_DNA"/>
</dbReference>
<organism evidence="3 4">
    <name type="scientific">Pseudocohnilembus persalinus</name>
    <name type="common">Ciliate</name>
    <dbReference type="NCBI Taxonomy" id="266149"/>
    <lineage>
        <taxon>Eukaryota</taxon>
        <taxon>Sar</taxon>
        <taxon>Alveolata</taxon>
        <taxon>Ciliophora</taxon>
        <taxon>Intramacronucleata</taxon>
        <taxon>Oligohymenophorea</taxon>
        <taxon>Scuticociliatia</taxon>
        <taxon>Philasterida</taxon>
        <taxon>Pseudocohnilembidae</taxon>
        <taxon>Pseudocohnilembus</taxon>
    </lineage>
</organism>
<keyword evidence="2" id="KW-0472">Membrane</keyword>
<proteinExistence type="predicted"/>
<keyword evidence="4" id="KW-1185">Reference proteome</keyword>
<evidence type="ECO:0000256" key="2">
    <source>
        <dbReference type="SAM" id="Phobius"/>
    </source>
</evidence>
<gene>
    <name evidence="3" type="ORF">PPERSA_06313</name>
</gene>
<dbReference type="OrthoDB" id="10599929at2759"/>
<feature type="transmembrane region" description="Helical" evidence="2">
    <location>
        <begin position="80"/>
        <end position="103"/>
    </location>
</feature>
<name>A0A0V0QIY4_PSEPJ</name>
<evidence type="ECO:0000313" key="3">
    <source>
        <dbReference type="EMBL" id="KRX02118.1"/>
    </source>
</evidence>
<reference evidence="3 4" key="1">
    <citation type="journal article" date="2015" name="Sci. Rep.">
        <title>Genome of the facultative scuticociliatosis pathogen Pseudocohnilembus persalinus provides insight into its virulence through horizontal gene transfer.</title>
        <authorList>
            <person name="Xiong J."/>
            <person name="Wang G."/>
            <person name="Cheng J."/>
            <person name="Tian M."/>
            <person name="Pan X."/>
            <person name="Warren A."/>
            <person name="Jiang C."/>
            <person name="Yuan D."/>
            <person name="Miao W."/>
        </authorList>
    </citation>
    <scope>NUCLEOTIDE SEQUENCE [LARGE SCALE GENOMIC DNA]</scope>
    <source>
        <strain evidence="3">36N120E</strain>
    </source>
</reference>